<dbReference type="EMBL" id="CADCXU010019402">
    <property type="protein sequence ID" value="CAB0007748.1"/>
    <property type="molecule type" value="Genomic_DNA"/>
</dbReference>
<feature type="non-terminal residue" evidence="1">
    <location>
        <position position="145"/>
    </location>
</feature>
<dbReference type="AlphaFoldDB" id="A0A6H5GXP1"/>
<gene>
    <name evidence="1" type="ORF">NTEN_LOCUS13008</name>
</gene>
<protein>
    <submittedName>
        <fullName evidence="1">Uncharacterized protein</fullName>
    </submittedName>
</protein>
<reference evidence="1 2" key="1">
    <citation type="submission" date="2020-02" db="EMBL/GenBank/DDBJ databases">
        <authorList>
            <person name="Ferguson B K."/>
        </authorList>
    </citation>
    <scope>NUCLEOTIDE SEQUENCE [LARGE SCALE GENOMIC DNA]</scope>
</reference>
<dbReference type="PANTHER" id="PTHR33198">
    <property type="entry name" value="ANK_REP_REGION DOMAIN-CONTAINING PROTEIN-RELATED"/>
    <property type="match status" value="1"/>
</dbReference>
<dbReference type="Proteomes" id="UP000479000">
    <property type="component" value="Unassembled WGS sequence"/>
</dbReference>
<accession>A0A6H5GXP1</accession>
<dbReference type="PANTHER" id="PTHR33198:SF19">
    <property type="entry name" value="CCHC-TYPE DOMAIN-CONTAINING PROTEIN"/>
    <property type="match status" value="1"/>
</dbReference>
<proteinExistence type="predicted"/>
<keyword evidence="2" id="KW-1185">Reference proteome</keyword>
<dbReference type="OrthoDB" id="6621134at2759"/>
<organism evidence="1 2">
    <name type="scientific">Nesidiocoris tenuis</name>
    <dbReference type="NCBI Taxonomy" id="355587"/>
    <lineage>
        <taxon>Eukaryota</taxon>
        <taxon>Metazoa</taxon>
        <taxon>Ecdysozoa</taxon>
        <taxon>Arthropoda</taxon>
        <taxon>Hexapoda</taxon>
        <taxon>Insecta</taxon>
        <taxon>Pterygota</taxon>
        <taxon>Neoptera</taxon>
        <taxon>Paraneoptera</taxon>
        <taxon>Hemiptera</taxon>
        <taxon>Heteroptera</taxon>
        <taxon>Panheteroptera</taxon>
        <taxon>Cimicomorpha</taxon>
        <taxon>Miridae</taxon>
        <taxon>Dicyphina</taxon>
        <taxon>Nesidiocoris</taxon>
    </lineage>
</organism>
<name>A0A6H5GXP1_9HEMI</name>
<evidence type="ECO:0000313" key="1">
    <source>
        <dbReference type="EMBL" id="CAB0007748.1"/>
    </source>
</evidence>
<evidence type="ECO:0000313" key="2">
    <source>
        <dbReference type="Proteomes" id="UP000479000"/>
    </source>
</evidence>
<sequence length="145" mass="16503">MSDDGQGDKELRRAQRGAIMGNLEPYVPSLEPFENYLDRLESFNELNETSDSDKVNSLVVLIGPEMYGILKNLVSPSKVKDKTFEQLCAILRDHYAPEGLEVAERYKFNSRDQRVGEPIRKFVVALKKLATTCNFGQFLDEALRD</sequence>